<evidence type="ECO:0000313" key="6">
    <source>
        <dbReference type="EMBL" id="AXV64004.1"/>
    </source>
</evidence>
<dbReference type="AlphaFoldDB" id="A0AAD0RXQ5"/>
<dbReference type="GO" id="GO:0046872">
    <property type="term" value="F:metal ion binding"/>
    <property type="evidence" value="ECO:0007669"/>
    <property type="project" value="UniProtKB-KW"/>
</dbReference>
<dbReference type="Proteomes" id="UP000183805">
    <property type="component" value="Unassembled WGS sequence"/>
</dbReference>
<gene>
    <name evidence="6" type="ORF">D0907_01300</name>
    <name evidence="7" type="ORF">SAMN04487854_11868</name>
</gene>
<dbReference type="InterPro" id="IPR019903">
    <property type="entry name" value="RIC_family"/>
</dbReference>
<sequence length="220" mass="25342">MNYLNWPISKIATEIPGATALFFAHRINFCCQGHLVLSDVIEKRNIDREEIISDIEVLLSRQTAIDYHNLSNKELVEHILTRYHRVHRVQLEELIRLSERVEEVHFDKPNCPNGLANHLKNMYVELEDHMQKEELILFPMLQADTIPAMVSGPISVMMADHEAHIAEIEKIYQLTNDVTLHAGACNTWTALYLGLQAFISDLNMHIHIENAILFARVEGR</sequence>
<reference evidence="7 8" key="1">
    <citation type="submission" date="2016-10" db="EMBL/GenBank/DDBJ databases">
        <authorList>
            <person name="Varghese N."/>
            <person name="Submissions S."/>
        </authorList>
    </citation>
    <scope>NUCLEOTIDE SEQUENCE [LARGE SCALE GENOMIC DNA]</scope>
    <source>
        <strain evidence="7 8">CGMCC 1.8499</strain>
    </source>
</reference>
<dbReference type="RefSeq" id="WP_036974150.1">
    <property type="nucleotide sequence ID" value="NZ_CP032090.1"/>
</dbReference>
<feature type="domain" description="Hemerythrin-like" evidence="5">
    <location>
        <begin position="78"/>
        <end position="216"/>
    </location>
</feature>
<dbReference type="GO" id="GO:0005737">
    <property type="term" value="C:cytoplasm"/>
    <property type="evidence" value="ECO:0007669"/>
    <property type="project" value="UniProtKB-SubCell"/>
</dbReference>
<dbReference type="Proteomes" id="UP000264605">
    <property type="component" value="Chromosome"/>
</dbReference>
<evidence type="ECO:0000256" key="1">
    <source>
        <dbReference type="ARBA" id="ARBA00004496"/>
    </source>
</evidence>
<name>A0AAD0RXQ5_9GAMM</name>
<reference evidence="6 9" key="2">
    <citation type="submission" date="2018-08" db="EMBL/GenBank/DDBJ databases">
        <title>Draft genome sequence of Pseudoalteromonas donghaensis HJ51.</title>
        <authorList>
            <person name="Oh J."/>
            <person name="Roh D."/>
        </authorList>
    </citation>
    <scope>NUCLEOTIDE SEQUENCE [LARGE SCALE GENOMIC DNA]</scope>
    <source>
        <strain evidence="6 9">HJ51</strain>
    </source>
</reference>
<organism evidence="6 9">
    <name type="scientific">Pseudoalteromonas lipolytica</name>
    <dbReference type="NCBI Taxonomy" id="570156"/>
    <lineage>
        <taxon>Bacteria</taxon>
        <taxon>Pseudomonadati</taxon>
        <taxon>Pseudomonadota</taxon>
        <taxon>Gammaproteobacteria</taxon>
        <taxon>Alteromonadales</taxon>
        <taxon>Pseudoalteromonadaceae</taxon>
        <taxon>Pseudoalteromonas</taxon>
    </lineage>
</organism>
<dbReference type="PANTHER" id="PTHR36438">
    <property type="entry name" value="IRON-SULFUR CLUSTER REPAIR PROTEIN YTFE"/>
    <property type="match status" value="1"/>
</dbReference>
<dbReference type="Gene3D" id="1.20.120.520">
    <property type="entry name" value="nmb1532 protein domain like"/>
    <property type="match status" value="1"/>
</dbReference>
<dbReference type="Pfam" id="PF01814">
    <property type="entry name" value="Hemerythrin"/>
    <property type="match status" value="1"/>
</dbReference>
<evidence type="ECO:0000256" key="2">
    <source>
        <dbReference type="ARBA" id="ARBA00022490"/>
    </source>
</evidence>
<evidence type="ECO:0000256" key="4">
    <source>
        <dbReference type="ARBA" id="ARBA00023004"/>
    </source>
</evidence>
<dbReference type="InterPro" id="IPR012312">
    <property type="entry name" value="Hemerythrin-like"/>
</dbReference>
<keyword evidence="4" id="KW-0408">Iron</keyword>
<proteinExistence type="predicted"/>
<dbReference type="Pfam" id="PF04405">
    <property type="entry name" value="ScdA_N"/>
    <property type="match status" value="1"/>
</dbReference>
<dbReference type="KEGG" id="pdj:D0907_01300"/>
<dbReference type="PANTHER" id="PTHR36438:SF1">
    <property type="entry name" value="IRON-SULFUR CLUSTER REPAIR PROTEIN YTFE"/>
    <property type="match status" value="1"/>
</dbReference>
<keyword evidence="8" id="KW-1185">Reference proteome</keyword>
<dbReference type="GeneID" id="99504072"/>
<evidence type="ECO:0000313" key="7">
    <source>
        <dbReference type="EMBL" id="SFT94714.1"/>
    </source>
</evidence>
<evidence type="ECO:0000259" key="5">
    <source>
        <dbReference type="Pfam" id="PF01814"/>
    </source>
</evidence>
<evidence type="ECO:0000256" key="3">
    <source>
        <dbReference type="ARBA" id="ARBA00022723"/>
    </source>
</evidence>
<dbReference type="EMBL" id="FPAZ01000018">
    <property type="protein sequence ID" value="SFT94714.1"/>
    <property type="molecule type" value="Genomic_DNA"/>
</dbReference>
<dbReference type="EMBL" id="CP032090">
    <property type="protein sequence ID" value="AXV64004.1"/>
    <property type="molecule type" value="Genomic_DNA"/>
</dbReference>
<accession>A0AAD0RXQ5</accession>
<comment type="subcellular location">
    <subcellularLocation>
        <location evidence="1">Cytoplasm</location>
    </subcellularLocation>
</comment>
<evidence type="ECO:0000313" key="9">
    <source>
        <dbReference type="Proteomes" id="UP000264605"/>
    </source>
</evidence>
<keyword evidence="3" id="KW-0479">Metal-binding</keyword>
<protein>
    <submittedName>
        <fullName evidence="6">Iron-sulfur cluster repair di-iron protein</fullName>
    </submittedName>
    <submittedName>
        <fullName evidence="7">Regulator of cell morphogenesis and NO signaling</fullName>
    </submittedName>
</protein>
<evidence type="ECO:0000313" key="8">
    <source>
        <dbReference type="Proteomes" id="UP000183805"/>
    </source>
</evidence>
<keyword evidence="2" id="KW-0963">Cytoplasm</keyword>